<dbReference type="RefSeq" id="WP_285930679.1">
    <property type="nucleotide sequence ID" value="NZ_JASTZU010000018.1"/>
</dbReference>
<dbReference type="CDD" id="cd00077">
    <property type="entry name" value="HDc"/>
    <property type="match status" value="1"/>
</dbReference>
<feature type="domain" description="HD" evidence="1">
    <location>
        <begin position="24"/>
        <end position="123"/>
    </location>
</feature>
<dbReference type="Gene3D" id="1.10.472.50">
    <property type="entry name" value="HD-domain/PDEase-like"/>
    <property type="match status" value="1"/>
</dbReference>
<gene>
    <name evidence="2" type="ORF">QQS35_04560</name>
</gene>
<dbReference type="Proteomes" id="UP001235343">
    <property type="component" value="Unassembled WGS sequence"/>
</dbReference>
<protein>
    <submittedName>
        <fullName evidence="2">HD domain-containing protein</fullName>
    </submittedName>
</protein>
<dbReference type="InterPro" id="IPR003607">
    <property type="entry name" value="HD/PDEase_dom"/>
</dbReference>
<accession>A0ABT7L1N6</accession>
<dbReference type="SUPFAM" id="SSF109604">
    <property type="entry name" value="HD-domain/PDEase-like"/>
    <property type="match status" value="1"/>
</dbReference>
<dbReference type="PANTHER" id="PTHR33594">
    <property type="entry name" value="SUPERFAMILY HYDROLASE, PUTATIVE (AFU_ORTHOLOGUE AFUA_1G03035)-RELATED"/>
    <property type="match status" value="1"/>
</dbReference>
<dbReference type="SMART" id="SM00471">
    <property type="entry name" value="HDc"/>
    <property type="match status" value="1"/>
</dbReference>
<dbReference type="PANTHER" id="PTHR33594:SF1">
    <property type="entry name" value="HD_PDEASE DOMAIN-CONTAINING PROTEIN"/>
    <property type="match status" value="1"/>
</dbReference>
<organism evidence="2 3">
    <name type="scientific">Aquibacillus rhizosphaerae</name>
    <dbReference type="NCBI Taxonomy" id="3051431"/>
    <lineage>
        <taxon>Bacteria</taxon>
        <taxon>Bacillati</taxon>
        <taxon>Bacillota</taxon>
        <taxon>Bacilli</taxon>
        <taxon>Bacillales</taxon>
        <taxon>Bacillaceae</taxon>
        <taxon>Aquibacillus</taxon>
    </lineage>
</organism>
<evidence type="ECO:0000259" key="1">
    <source>
        <dbReference type="PROSITE" id="PS51831"/>
    </source>
</evidence>
<reference evidence="2 3" key="1">
    <citation type="submission" date="2023-06" db="EMBL/GenBank/DDBJ databases">
        <title>Aquibacillus rhizosphaerae LR5S19.</title>
        <authorList>
            <person name="Sun J.-Q."/>
        </authorList>
    </citation>
    <scope>NUCLEOTIDE SEQUENCE [LARGE SCALE GENOMIC DNA]</scope>
    <source>
        <strain evidence="2 3">LR5S19</strain>
    </source>
</reference>
<dbReference type="PROSITE" id="PS51831">
    <property type="entry name" value="HD"/>
    <property type="match status" value="1"/>
</dbReference>
<dbReference type="EMBL" id="JASTZU010000018">
    <property type="protein sequence ID" value="MDL4839729.1"/>
    <property type="molecule type" value="Genomic_DNA"/>
</dbReference>
<proteinExistence type="predicted"/>
<dbReference type="InterPro" id="IPR006674">
    <property type="entry name" value="HD_domain"/>
</dbReference>
<dbReference type="Gene3D" id="1.20.58.1910">
    <property type="match status" value="1"/>
</dbReference>
<evidence type="ECO:0000313" key="3">
    <source>
        <dbReference type="Proteomes" id="UP001235343"/>
    </source>
</evidence>
<dbReference type="Pfam" id="PF01966">
    <property type="entry name" value="HD"/>
    <property type="match status" value="1"/>
</dbReference>
<name>A0ABT7L1N6_9BACI</name>
<evidence type="ECO:0000313" key="2">
    <source>
        <dbReference type="EMBL" id="MDL4839729.1"/>
    </source>
</evidence>
<keyword evidence="3" id="KW-1185">Reference proteome</keyword>
<sequence>MNSKLQQIEAYVFDLFHQDSSGHDFHHMKRVANMAKKIAETEKANPFVVEAAGWLHDIGDKKLFSNPEAEKQKLHQFLVSLELSEQLIHEIDMAIRDVSFSKGRQPETIEGKIVQDADRMDAIGAIGIARTFAYGGSIGSLIHSDDETKGTSVQHFYDKLLLLKDLMHTSTAKSIAGQRHRVMQSFLDQFYDEWNTY</sequence>
<comment type="caution">
    <text evidence="2">The sequence shown here is derived from an EMBL/GenBank/DDBJ whole genome shotgun (WGS) entry which is preliminary data.</text>
</comment>